<dbReference type="Gene3D" id="2.120.10.80">
    <property type="entry name" value="Kelch-type beta propeller"/>
    <property type="match status" value="1"/>
</dbReference>
<feature type="compositionally biased region" description="Basic and acidic residues" evidence="1">
    <location>
        <begin position="580"/>
        <end position="590"/>
    </location>
</feature>
<reference evidence="4 5" key="1">
    <citation type="submission" date="2015-01" db="EMBL/GenBank/DDBJ databases">
        <title>The Genome Sequence of Ochroconis gallopava CBS43764.</title>
        <authorList>
            <consortium name="The Broad Institute Genomics Platform"/>
            <person name="Cuomo C."/>
            <person name="de Hoog S."/>
            <person name="Gorbushina A."/>
            <person name="Stielow B."/>
            <person name="Teixiera M."/>
            <person name="Abouelleil A."/>
            <person name="Chapman S.B."/>
            <person name="Priest M."/>
            <person name="Young S.K."/>
            <person name="Wortman J."/>
            <person name="Nusbaum C."/>
            <person name="Birren B."/>
        </authorList>
    </citation>
    <scope>NUCLEOTIDE SEQUENCE [LARGE SCALE GENOMIC DNA]</scope>
    <source>
        <strain evidence="4 5">CBS 43764</strain>
    </source>
</reference>
<dbReference type="InterPro" id="IPR015915">
    <property type="entry name" value="Kelch-typ_b-propeller"/>
</dbReference>
<protein>
    <submittedName>
        <fullName evidence="4">Uncharacterized protein</fullName>
    </submittedName>
</protein>
<feature type="compositionally biased region" description="Low complexity" evidence="1">
    <location>
        <begin position="686"/>
        <end position="705"/>
    </location>
</feature>
<feature type="region of interest" description="Disordered" evidence="1">
    <location>
        <begin position="724"/>
        <end position="776"/>
    </location>
</feature>
<evidence type="ECO:0000256" key="3">
    <source>
        <dbReference type="SAM" id="SignalP"/>
    </source>
</evidence>
<feature type="region of interest" description="Disordered" evidence="1">
    <location>
        <begin position="577"/>
        <end position="626"/>
    </location>
</feature>
<keyword evidence="2" id="KW-0812">Transmembrane</keyword>
<feature type="compositionally biased region" description="Polar residues" evidence="1">
    <location>
        <begin position="724"/>
        <end position="734"/>
    </location>
</feature>
<organism evidence="4 5">
    <name type="scientific">Verruconis gallopava</name>
    <dbReference type="NCBI Taxonomy" id="253628"/>
    <lineage>
        <taxon>Eukaryota</taxon>
        <taxon>Fungi</taxon>
        <taxon>Dikarya</taxon>
        <taxon>Ascomycota</taxon>
        <taxon>Pezizomycotina</taxon>
        <taxon>Dothideomycetes</taxon>
        <taxon>Pleosporomycetidae</taxon>
        <taxon>Venturiales</taxon>
        <taxon>Sympoventuriaceae</taxon>
        <taxon>Verruconis</taxon>
    </lineage>
</organism>
<feature type="compositionally biased region" description="Basic and acidic residues" evidence="1">
    <location>
        <begin position="473"/>
        <end position="491"/>
    </location>
</feature>
<keyword evidence="3" id="KW-0732">Signal</keyword>
<feature type="compositionally biased region" description="Polar residues" evidence="1">
    <location>
        <begin position="753"/>
        <end position="776"/>
    </location>
</feature>
<feature type="chain" id="PRO_5002251483" evidence="3">
    <location>
        <begin position="24"/>
        <end position="948"/>
    </location>
</feature>
<dbReference type="GeneID" id="27311727"/>
<keyword evidence="2" id="KW-1133">Transmembrane helix</keyword>
<dbReference type="STRING" id="253628.A0A0D1XR88"/>
<evidence type="ECO:0000256" key="2">
    <source>
        <dbReference type="SAM" id="Phobius"/>
    </source>
</evidence>
<feature type="region of interest" description="Disordered" evidence="1">
    <location>
        <begin position="473"/>
        <end position="516"/>
    </location>
</feature>
<sequence>MKTSGLFKLPGSVLLLSIRAAFAQQLPYNPTHIFLSPQNELLAYVLQPADPAGSQFTLSSLDLTSGIDASNLPLQTISSSLPFLDNGTNIPFNAIIDSNGNITIYTGACGGDAQIWKLNTQGRELGLPDWRQVMQSEGSAVNTGPQYLSSAIAFASNVTATATGVTYYFFGGMCPTSQATTSSWQSSANYSNSMISLMPSLVNGHIAYESDLATTRNLPIAQAGQSLTALPATYSNHSDGSQTQQQDFVLLGGHTQNAFINMSQVALWSLPQAAWTYFPVAQGDAGTRTDLTVRDTDVQIEPRSGHTAVLSSDGTKIIVFGGWVGDVNTPAQPQLAILNVADEYGGSGDWSWTVPDVTAENGPGADAGIYGHGAVMLQGDVMLVTGGYSISSQGSKFRRADQKFSSRSYLFNVSSSSWIASYAAPSASSSTSGLLSKTSQKAGLGIGVGFGAVAIAALLCVYFWRIRPRKQRDDREKEGNDFTSDVDRYSTDEWGMPQADGYQSKSAGMSPTGNRNNAAEQVYRNWRSSANLAERTGLLVEVPSPTRGLRRHVSGGRAAYAYEKRRNQNMEVIEEIQDQESLRSSHEQERSALQQRTATLLRPTTASDPFTDSGSPLRSHPVEGDCDVEFGRTASEREHEVQGWVHNWEKAAEALINAPGFPPAQAPASEGRSSPSKSDRTTTMLSESSGHSSWSSRSSDAGPSGIVRTLSTRSAALLNSFTTTLVGTGSTSPTAADARTTLPSQQRRHRRNSSVNSGAAPSPTRSLAQNDSDTFSTAQTSFSQLQAEGEALLGGHRSRGKSEPSSPVKDKREVGWFGSVKRAISGARPATTVSAGTNSEEGSRSSSPQKPRSRDGDQPVQRRSQSDASFLRSRRGAQDWYVDDEEDDTEIQRPSAPDGELEGDWDVERAAERRVVQLMFTVPRQRLRVVNADEADAQSERSQNECSL</sequence>
<dbReference type="PANTHER" id="PTHR23244">
    <property type="entry name" value="KELCH REPEAT DOMAIN"/>
    <property type="match status" value="1"/>
</dbReference>
<feature type="signal peptide" evidence="3">
    <location>
        <begin position="1"/>
        <end position="23"/>
    </location>
</feature>
<dbReference type="OrthoDB" id="205993at2759"/>
<dbReference type="InterPro" id="IPR011043">
    <property type="entry name" value="Gal_Oxase/kelch_b-propeller"/>
</dbReference>
<proteinExistence type="predicted"/>
<dbReference type="VEuPathDB" id="FungiDB:PV09_03754"/>
<dbReference type="HOGENOM" id="CLU_002057_0_0_1"/>
<feature type="compositionally biased region" description="Polar residues" evidence="1">
    <location>
        <begin position="671"/>
        <end position="685"/>
    </location>
</feature>
<evidence type="ECO:0000256" key="1">
    <source>
        <dbReference type="SAM" id="MobiDB-lite"/>
    </source>
</evidence>
<dbReference type="InParanoid" id="A0A0D1XR88"/>
<dbReference type="RefSeq" id="XP_016215080.1">
    <property type="nucleotide sequence ID" value="XM_016356991.1"/>
</dbReference>
<accession>A0A0D1XR88</accession>
<dbReference type="EMBL" id="KN847538">
    <property type="protein sequence ID" value="KIW05211.1"/>
    <property type="molecule type" value="Genomic_DNA"/>
</dbReference>
<evidence type="ECO:0000313" key="4">
    <source>
        <dbReference type="EMBL" id="KIW05211.1"/>
    </source>
</evidence>
<feature type="region of interest" description="Disordered" evidence="1">
    <location>
        <begin position="659"/>
        <end position="706"/>
    </location>
</feature>
<dbReference type="PANTHER" id="PTHR23244:SF471">
    <property type="entry name" value="GUANINE NUCLEOTIDE-BINDING PROTEIN SUBUNIT BETA 1-RELATED"/>
    <property type="match status" value="1"/>
</dbReference>
<keyword evidence="2" id="KW-0472">Membrane</keyword>
<dbReference type="SUPFAM" id="SSF50965">
    <property type="entry name" value="Galactose oxidase, central domain"/>
    <property type="match status" value="1"/>
</dbReference>
<gene>
    <name evidence="4" type="ORF">PV09_03754</name>
</gene>
<feature type="compositionally biased region" description="Polar residues" evidence="1">
    <location>
        <begin position="831"/>
        <end position="840"/>
    </location>
</feature>
<feature type="compositionally biased region" description="Polar residues" evidence="1">
    <location>
        <begin position="501"/>
        <end position="516"/>
    </location>
</feature>
<name>A0A0D1XR88_9PEZI</name>
<evidence type="ECO:0000313" key="5">
    <source>
        <dbReference type="Proteomes" id="UP000053259"/>
    </source>
</evidence>
<feature type="region of interest" description="Disordered" evidence="1">
    <location>
        <begin position="793"/>
        <end position="906"/>
    </location>
</feature>
<dbReference type="Proteomes" id="UP000053259">
    <property type="component" value="Unassembled WGS sequence"/>
</dbReference>
<keyword evidence="5" id="KW-1185">Reference proteome</keyword>
<feature type="transmembrane region" description="Helical" evidence="2">
    <location>
        <begin position="442"/>
        <end position="464"/>
    </location>
</feature>
<dbReference type="AlphaFoldDB" id="A0A0D1XR88"/>
<feature type="compositionally biased region" description="Polar residues" evidence="1">
    <location>
        <begin position="591"/>
        <end position="616"/>
    </location>
</feature>